<dbReference type="Proteomes" id="UP000004892">
    <property type="component" value="Unassembled WGS sequence"/>
</dbReference>
<evidence type="ECO:0000313" key="2">
    <source>
        <dbReference type="EMBL" id="EHP47227.1"/>
    </source>
</evidence>
<dbReference type="RefSeq" id="WP_009136982.1">
    <property type="nucleotide sequence ID" value="NZ_JH594596.1"/>
</dbReference>
<dbReference type="EMBL" id="ADMC01000023">
    <property type="protein sequence ID" value="EHP47227.1"/>
    <property type="molecule type" value="Genomic_DNA"/>
</dbReference>
<organism evidence="2 3">
    <name type="scientific">Odoribacter laneus YIT 12061</name>
    <dbReference type="NCBI Taxonomy" id="742817"/>
    <lineage>
        <taxon>Bacteria</taxon>
        <taxon>Pseudomonadati</taxon>
        <taxon>Bacteroidota</taxon>
        <taxon>Bacteroidia</taxon>
        <taxon>Bacteroidales</taxon>
        <taxon>Odoribacteraceae</taxon>
        <taxon>Odoribacter</taxon>
    </lineage>
</organism>
<keyword evidence="1" id="KW-0472">Membrane</keyword>
<keyword evidence="1" id="KW-1133">Transmembrane helix</keyword>
<dbReference type="InterPro" id="IPR007060">
    <property type="entry name" value="FtsL/DivIC"/>
</dbReference>
<accession>H1DHU8</accession>
<dbReference type="STRING" id="742817.HMPREF9449_01834"/>
<name>H1DHU8_9BACT</name>
<sequence>MLKDQKYQLRQVFRKFTNKYLFVGILFLVWIAFFDKNSFVEKMQLRHKINTLTEQKEYYQKTIEDDNRKIQELLSNRDNLEKFAREQYLMKNSNEDIYIIVDE</sequence>
<dbReference type="PATRIC" id="fig|742817.3.peg.1952"/>
<evidence type="ECO:0008006" key="4">
    <source>
        <dbReference type="Google" id="ProtNLM"/>
    </source>
</evidence>
<gene>
    <name evidence="2" type="ORF">HMPREF9449_01834</name>
</gene>
<proteinExistence type="predicted"/>
<dbReference type="eggNOG" id="COG2919">
    <property type="taxonomic scope" value="Bacteria"/>
</dbReference>
<evidence type="ECO:0000256" key="1">
    <source>
        <dbReference type="SAM" id="Phobius"/>
    </source>
</evidence>
<reference evidence="2 3" key="1">
    <citation type="submission" date="2012-01" db="EMBL/GenBank/DDBJ databases">
        <title>The Genome Sequence of Odoribacter laneus YIT 12061.</title>
        <authorList>
            <consortium name="The Broad Institute Genome Sequencing Platform"/>
            <person name="Earl A."/>
            <person name="Ward D."/>
            <person name="Feldgarden M."/>
            <person name="Gevers D."/>
            <person name="Morotomi M."/>
            <person name="Young S.K."/>
            <person name="Zeng Q."/>
            <person name="Gargeya S."/>
            <person name="Fitzgerald M."/>
            <person name="Haas B."/>
            <person name="Abouelleil A."/>
            <person name="Alvarado L."/>
            <person name="Arachchi H.M."/>
            <person name="Berlin A."/>
            <person name="Chapman S.B."/>
            <person name="Gearin G."/>
            <person name="Goldberg J."/>
            <person name="Griggs A."/>
            <person name="Gujja S."/>
            <person name="Hansen M."/>
            <person name="Heiman D."/>
            <person name="Howarth C."/>
            <person name="Larimer J."/>
            <person name="Lui A."/>
            <person name="MacDonald P.J.P."/>
            <person name="McCowen C."/>
            <person name="Montmayeur A."/>
            <person name="Murphy C."/>
            <person name="Neiman D."/>
            <person name="Pearson M."/>
            <person name="Priest M."/>
            <person name="Roberts A."/>
            <person name="Saif S."/>
            <person name="Shea T."/>
            <person name="Sisk P."/>
            <person name="Stolte C."/>
            <person name="Sykes S."/>
            <person name="Wortman J."/>
            <person name="Nusbaum C."/>
            <person name="Birren B."/>
        </authorList>
    </citation>
    <scope>NUCLEOTIDE SEQUENCE [LARGE SCALE GENOMIC DNA]</scope>
    <source>
        <strain evidence="2 3">YIT 12061</strain>
    </source>
</reference>
<keyword evidence="3" id="KW-1185">Reference proteome</keyword>
<dbReference type="GeneID" id="98069397"/>
<keyword evidence="1" id="KW-0812">Transmembrane</keyword>
<dbReference type="Pfam" id="PF04977">
    <property type="entry name" value="DivIC"/>
    <property type="match status" value="1"/>
</dbReference>
<feature type="transmembrane region" description="Helical" evidence="1">
    <location>
        <begin position="20"/>
        <end position="39"/>
    </location>
</feature>
<evidence type="ECO:0000313" key="3">
    <source>
        <dbReference type="Proteomes" id="UP000004892"/>
    </source>
</evidence>
<dbReference type="HOGENOM" id="CLU_148655_4_1_10"/>
<comment type="caution">
    <text evidence="2">The sequence shown here is derived from an EMBL/GenBank/DDBJ whole genome shotgun (WGS) entry which is preliminary data.</text>
</comment>
<protein>
    <recommendedName>
        <fullName evidence="4">Septum formation initiator</fullName>
    </recommendedName>
</protein>
<dbReference type="AlphaFoldDB" id="H1DHU8"/>